<reference evidence="3" key="1">
    <citation type="submission" date="2023-06" db="EMBL/GenBank/DDBJ databases">
        <title>Genome-scale phylogeny and comparative genomics of the fungal order Sordariales.</title>
        <authorList>
            <consortium name="Lawrence Berkeley National Laboratory"/>
            <person name="Hensen N."/>
            <person name="Bonometti L."/>
            <person name="Westerberg I."/>
            <person name="Brannstrom I.O."/>
            <person name="Guillou S."/>
            <person name="Cros-Aarteil S."/>
            <person name="Calhoun S."/>
            <person name="Haridas S."/>
            <person name="Kuo A."/>
            <person name="Mondo S."/>
            <person name="Pangilinan J."/>
            <person name="Riley R."/>
            <person name="LaButti K."/>
            <person name="Andreopoulos B."/>
            <person name="Lipzen A."/>
            <person name="Chen C."/>
            <person name="Yanf M."/>
            <person name="Daum C."/>
            <person name="Ng V."/>
            <person name="Clum A."/>
            <person name="Steindorff A."/>
            <person name="Ohm R."/>
            <person name="Martin F."/>
            <person name="Silar P."/>
            <person name="Natvig D."/>
            <person name="Lalanne C."/>
            <person name="Gautier V."/>
            <person name="Ament-velasquez S.L."/>
            <person name="Kruys A."/>
            <person name="Hutchinson M.I."/>
            <person name="Powell A.J."/>
            <person name="Barry K."/>
            <person name="Miller A.N."/>
            <person name="Grigoriev I.V."/>
            <person name="Debuchy R."/>
            <person name="Gladieux P."/>
            <person name="Thoren M.H."/>
            <person name="Johannesson H."/>
        </authorList>
    </citation>
    <scope>NUCLEOTIDE SEQUENCE</scope>
    <source>
        <strain evidence="3">SMH2392-1A</strain>
    </source>
</reference>
<protein>
    <recommendedName>
        <fullName evidence="2">Myb-like domain-containing protein</fullName>
    </recommendedName>
</protein>
<dbReference type="Proteomes" id="UP001172101">
    <property type="component" value="Unassembled WGS sequence"/>
</dbReference>
<evidence type="ECO:0000313" key="3">
    <source>
        <dbReference type="EMBL" id="KAK0717714.1"/>
    </source>
</evidence>
<comment type="caution">
    <text evidence="3">The sequence shown here is derived from an EMBL/GenBank/DDBJ whole genome shotgun (WGS) entry which is preliminary data.</text>
</comment>
<feature type="region of interest" description="Disordered" evidence="1">
    <location>
        <begin position="282"/>
        <end position="518"/>
    </location>
</feature>
<feature type="compositionally biased region" description="Pro residues" evidence="1">
    <location>
        <begin position="335"/>
        <end position="346"/>
    </location>
</feature>
<dbReference type="RefSeq" id="XP_060296507.1">
    <property type="nucleotide sequence ID" value="XM_060447066.1"/>
</dbReference>
<gene>
    <name evidence="3" type="ORF">B0T26DRAFT_802770</name>
</gene>
<proteinExistence type="predicted"/>
<dbReference type="AlphaFoldDB" id="A0AA40AKW9"/>
<dbReference type="EMBL" id="JAUIRO010000004">
    <property type="protein sequence ID" value="KAK0717714.1"/>
    <property type="molecule type" value="Genomic_DNA"/>
</dbReference>
<feature type="compositionally biased region" description="Polar residues" evidence="1">
    <location>
        <begin position="416"/>
        <end position="426"/>
    </location>
</feature>
<sequence length="662" mass="71586">MFISCTKPQTNVVWPEADGFASTAAAAVALEAFDQWILDKTATPQLFLSQPIPQELLQSGYMAPGSSSPAGGWPELLPKPDPRLRLQQGQKRSRTVSDDVSSASQAGLGRDETFLLTGSTFVLANGQTTNGLAVPDSRMLISPLTRSPNQLLPEQPEKGGCYYSASFSTNPELAEQNYLTQTSAVAPDFSFANQAEGLGWQQSYHGANTVMQTLPHYQQFSTEELSSGFPQASYDLAVSPESLEINGLPTGINYYDVDANNFSPFGSFSSTGASDLMESMMLDNEHSSPPWPGPSPADGTFYNGLRPELALPNPQFQDGSPWLSPDHSVEAKPASPKPEWVPPAPSPGTSTDSINTRFFIGSGSTTDSISFGPARTDSSSTHSNSPAFLAPQSDAPKARKQLPDKALRQALPPVMRSSNNFVNMTCTDGKLRRSNRHHHPYSPSSRRSRSLVQGEGGNVLSRLAPAPGSGPEGFHSTGKVETPLDSCASQQHGGGLSATASLASPQGHGSPNDSDRDRDAKNEFLIHGRRVGMKYREIRAQGGFTEAESTLRGRWRALTKSREKRVRKPEWSDKDLRLLEEAVRTLARGDLSPTAKVRAKISWKQVADYIYNNDGTYLFGNSTCRKQWDELVATHVAAGKDVRLPFYEQGSVGVGTYGGPKA</sequence>
<accession>A0AA40AKW9</accession>
<feature type="domain" description="Myb-like" evidence="2">
    <location>
        <begin position="563"/>
        <end position="632"/>
    </location>
</feature>
<feature type="compositionally biased region" description="Polar residues" evidence="1">
    <location>
        <begin position="376"/>
        <end position="386"/>
    </location>
</feature>
<evidence type="ECO:0000256" key="1">
    <source>
        <dbReference type="SAM" id="MobiDB-lite"/>
    </source>
</evidence>
<keyword evidence="4" id="KW-1185">Reference proteome</keyword>
<organism evidence="3 4">
    <name type="scientific">Lasiosphaeria miniovina</name>
    <dbReference type="NCBI Taxonomy" id="1954250"/>
    <lineage>
        <taxon>Eukaryota</taxon>
        <taxon>Fungi</taxon>
        <taxon>Dikarya</taxon>
        <taxon>Ascomycota</taxon>
        <taxon>Pezizomycotina</taxon>
        <taxon>Sordariomycetes</taxon>
        <taxon>Sordariomycetidae</taxon>
        <taxon>Sordariales</taxon>
        <taxon>Lasiosphaeriaceae</taxon>
        <taxon>Lasiosphaeria</taxon>
    </lineage>
</organism>
<dbReference type="GeneID" id="85330336"/>
<dbReference type="PROSITE" id="PS50090">
    <property type="entry name" value="MYB_LIKE"/>
    <property type="match status" value="1"/>
</dbReference>
<name>A0AA40AKW9_9PEZI</name>
<dbReference type="InterPro" id="IPR001005">
    <property type="entry name" value="SANT/Myb"/>
</dbReference>
<evidence type="ECO:0000313" key="4">
    <source>
        <dbReference type="Proteomes" id="UP001172101"/>
    </source>
</evidence>
<feature type="compositionally biased region" description="Polar residues" evidence="1">
    <location>
        <begin position="347"/>
        <end position="369"/>
    </location>
</feature>
<evidence type="ECO:0000259" key="2">
    <source>
        <dbReference type="PROSITE" id="PS50090"/>
    </source>
</evidence>
<feature type="region of interest" description="Disordered" evidence="1">
    <location>
        <begin position="59"/>
        <end position="104"/>
    </location>
</feature>
<feature type="compositionally biased region" description="Polar residues" evidence="1">
    <location>
        <begin position="498"/>
        <end position="512"/>
    </location>
</feature>